<dbReference type="Pfam" id="PF01580">
    <property type="entry name" value="FtsK_SpoIIIE"/>
    <property type="match status" value="1"/>
</dbReference>
<evidence type="ECO:0000313" key="19">
    <source>
        <dbReference type="Proteomes" id="UP000176501"/>
    </source>
</evidence>
<dbReference type="InterPro" id="IPR018541">
    <property type="entry name" value="Ftsk_gamma"/>
</dbReference>
<keyword evidence="10" id="KW-0238">DNA-binding</keyword>
<evidence type="ECO:0000256" key="15">
    <source>
        <dbReference type="SAM" id="MobiDB-lite"/>
    </source>
</evidence>
<evidence type="ECO:0000256" key="3">
    <source>
        <dbReference type="ARBA" id="ARBA00022475"/>
    </source>
</evidence>
<comment type="subunit">
    <text evidence="13">Homohexamer. Forms a ring that surrounds DNA.</text>
</comment>
<protein>
    <recommendedName>
        <fullName evidence="17">FtsK domain-containing protein</fullName>
    </recommendedName>
</protein>
<dbReference type="SMART" id="SM00843">
    <property type="entry name" value="Ftsk_gamma"/>
    <property type="match status" value="1"/>
</dbReference>
<feature type="binding site" evidence="14">
    <location>
        <begin position="425"/>
        <end position="432"/>
    </location>
    <ligand>
        <name>ATP</name>
        <dbReference type="ChEBI" id="CHEBI:30616"/>
    </ligand>
</feature>
<feature type="region of interest" description="Disordered" evidence="15">
    <location>
        <begin position="755"/>
        <end position="780"/>
    </location>
</feature>
<dbReference type="InterPro" id="IPR036259">
    <property type="entry name" value="MFS_trans_sf"/>
</dbReference>
<keyword evidence="12" id="KW-0131">Cell cycle</keyword>
<evidence type="ECO:0000256" key="8">
    <source>
        <dbReference type="ARBA" id="ARBA00022840"/>
    </source>
</evidence>
<keyword evidence="6 14" id="KW-0547">Nucleotide-binding</keyword>
<dbReference type="SMART" id="SM00382">
    <property type="entry name" value="AAA"/>
    <property type="match status" value="1"/>
</dbReference>
<evidence type="ECO:0000256" key="5">
    <source>
        <dbReference type="ARBA" id="ARBA00022692"/>
    </source>
</evidence>
<evidence type="ECO:0000256" key="9">
    <source>
        <dbReference type="ARBA" id="ARBA00022989"/>
    </source>
</evidence>
<feature type="compositionally biased region" description="Acidic residues" evidence="15">
    <location>
        <begin position="223"/>
        <end position="246"/>
    </location>
</feature>
<dbReference type="InterPro" id="IPR036388">
    <property type="entry name" value="WH-like_DNA-bd_sf"/>
</dbReference>
<dbReference type="GO" id="GO:0005524">
    <property type="term" value="F:ATP binding"/>
    <property type="evidence" value="ECO:0007669"/>
    <property type="project" value="UniProtKB-UniRule"/>
</dbReference>
<feature type="transmembrane region" description="Helical" evidence="16">
    <location>
        <begin position="154"/>
        <end position="184"/>
    </location>
</feature>
<accession>A0A1F7W518</accession>
<evidence type="ECO:0000256" key="10">
    <source>
        <dbReference type="ARBA" id="ARBA00023125"/>
    </source>
</evidence>
<evidence type="ECO:0000256" key="4">
    <source>
        <dbReference type="ARBA" id="ARBA00022618"/>
    </source>
</evidence>
<feature type="transmembrane region" description="Helical" evidence="16">
    <location>
        <begin position="116"/>
        <end position="134"/>
    </location>
</feature>
<sequence>MSISEVLILEYWILDLSSAMARKHKGKRRNEAREERPHMELDPETRRGISAVLLLAVAALLFLSFFNIAGTLGTFVDHYASLLFGWDRFLVPIMCIIIGATAMYPDRGRLSTWNHLGLLFFFLSFNALLNLLLVNRPNPYTTDITLAGGYIGQFLGTILPSVIGFWGAIVVVCALLVVAVMLAFNTSLRNLMGVHQHLTGWFGERIHRGMVQKTVEFESVAQENEDDDIEEIEKPEDEEDEEDEPEPTAIFRSKPLIEAERAQPERALTIKKIRKVTIPLDLLEYRVNNANSGDTERSIEIIYKTFEQFGIPVEMGETATGPTVTQFTLRPAQGVKLARIVGLQNDLALALAAHPIRIEAPIPGKSLVGIEVPNQTIATVSLRDLMESKPFKARSNNTAIPLGKDVSGITWTAALEKMPHLLVAGATGSGKSVCLNTIIISLLYENGPDELKFIMVDPKRVEMKQFEGIPHLLIPPITKADDTVNALKWTVREMERRLDVLSKFGARDITGYNERAEEKMPKIVVIIDELADLMSASGREVESTIVRIAQMARAVGIHLVLATQRPSVDVITGLIKANFPARIAFAVASQMDSRTILDCAGAEKLLGRGDMLYTSAELSKPKRLQGAYLSDAEIERVVSFLKKEGAPDYNYAITETLRSGTVLDDGGDDDPLLEEAIQAIIQAGRASTSLLQRRLKIGYGRAARIMDLLEEKGVIGPGEGAKPREVLVNEWPPGGDFEESVPTVQNDLDEAMEVNEAIEENERKGEKGFPEQPSLPEQPE</sequence>
<dbReference type="InterPro" id="IPR003593">
    <property type="entry name" value="AAA+_ATPase"/>
</dbReference>
<dbReference type="GO" id="GO:0051301">
    <property type="term" value="P:cell division"/>
    <property type="evidence" value="ECO:0007669"/>
    <property type="project" value="UniProtKB-KW"/>
</dbReference>
<dbReference type="CDD" id="cd01127">
    <property type="entry name" value="TrwB_TraG_TraD_VirD4"/>
    <property type="match status" value="1"/>
</dbReference>
<dbReference type="GO" id="GO:0005886">
    <property type="term" value="C:plasma membrane"/>
    <property type="evidence" value="ECO:0007669"/>
    <property type="project" value="UniProtKB-SubCell"/>
</dbReference>
<dbReference type="Gene3D" id="1.10.10.10">
    <property type="entry name" value="Winged helix-like DNA-binding domain superfamily/Winged helix DNA-binding domain"/>
    <property type="match status" value="1"/>
</dbReference>
<evidence type="ECO:0000256" key="7">
    <source>
        <dbReference type="ARBA" id="ARBA00022829"/>
    </source>
</evidence>
<dbReference type="Proteomes" id="UP000176501">
    <property type="component" value="Unassembled WGS sequence"/>
</dbReference>
<feature type="compositionally biased region" description="Basic and acidic residues" evidence="15">
    <location>
        <begin position="760"/>
        <end position="769"/>
    </location>
</feature>
<feature type="region of interest" description="Disordered" evidence="15">
    <location>
        <begin position="220"/>
        <end position="249"/>
    </location>
</feature>
<dbReference type="Pfam" id="PF13491">
    <property type="entry name" value="FtsK_4TM"/>
    <property type="match status" value="1"/>
</dbReference>
<dbReference type="SUPFAM" id="SSF46785">
    <property type="entry name" value="Winged helix' DNA-binding domain"/>
    <property type="match status" value="1"/>
</dbReference>
<name>A0A1F7W518_9BACT</name>
<evidence type="ECO:0000313" key="18">
    <source>
        <dbReference type="EMBL" id="OGL97902.1"/>
    </source>
</evidence>
<gene>
    <name evidence="18" type="ORF">A2304_03175</name>
</gene>
<evidence type="ECO:0000259" key="17">
    <source>
        <dbReference type="PROSITE" id="PS50901"/>
    </source>
</evidence>
<proteinExistence type="inferred from homology"/>
<keyword evidence="5 16" id="KW-0812">Transmembrane</keyword>
<feature type="domain" description="FtsK" evidence="17">
    <location>
        <begin position="406"/>
        <end position="594"/>
    </location>
</feature>
<keyword evidence="7" id="KW-0159">Chromosome partition</keyword>
<evidence type="ECO:0000256" key="13">
    <source>
        <dbReference type="ARBA" id="ARBA00025923"/>
    </source>
</evidence>
<keyword evidence="9 16" id="KW-1133">Transmembrane helix</keyword>
<comment type="similarity">
    <text evidence="2">Belongs to the FtsK/SpoIIIE/SftA family.</text>
</comment>
<feature type="transmembrane region" description="Helical" evidence="16">
    <location>
        <begin position="48"/>
        <end position="69"/>
    </location>
</feature>
<dbReference type="InterPro" id="IPR027417">
    <property type="entry name" value="P-loop_NTPase"/>
</dbReference>
<keyword evidence="4" id="KW-0132">Cell division</keyword>
<evidence type="ECO:0000256" key="11">
    <source>
        <dbReference type="ARBA" id="ARBA00023136"/>
    </source>
</evidence>
<dbReference type="AlphaFoldDB" id="A0A1F7W518"/>
<evidence type="ECO:0000256" key="14">
    <source>
        <dbReference type="PROSITE-ProRule" id="PRU00289"/>
    </source>
</evidence>
<dbReference type="InterPro" id="IPR025199">
    <property type="entry name" value="FtsK_4TM"/>
</dbReference>
<dbReference type="SUPFAM" id="SSF103473">
    <property type="entry name" value="MFS general substrate transporter"/>
    <property type="match status" value="1"/>
</dbReference>
<dbReference type="Gene3D" id="3.40.50.300">
    <property type="entry name" value="P-loop containing nucleotide triphosphate hydrolases"/>
    <property type="match status" value="1"/>
</dbReference>
<dbReference type="Pfam" id="PF17854">
    <property type="entry name" value="FtsK_alpha"/>
    <property type="match status" value="1"/>
</dbReference>
<dbReference type="InterPro" id="IPR041027">
    <property type="entry name" value="FtsK_alpha"/>
</dbReference>
<dbReference type="InterPro" id="IPR002543">
    <property type="entry name" value="FtsK_dom"/>
</dbReference>
<dbReference type="EMBL" id="MGFE01000027">
    <property type="protein sequence ID" value="OGL97902.1"/>
    <property type="molecule type" value="Genomic_DNA"/>
</dbReference>
<evidence type="ECO:0000256" key="12">
    <source>
        <dbReference type="ARBA" id="ARBA00023306"/>
    </source>
</evidence>
<dbReference type="GO" id="GO:0007059">
    <property type="term" value="P:chromosome segregation"/>
    <property type="evidence" value="ECO:0007669"/>
    <property type="project" value="UniProtKB-KW"/>
</dbReference>
<dbReference type="InterPro" id="IPR050206">
    <property type="entry name" value="FtsK/SpoIIIE/SftA"/>
</dbReference>
<evidence type="ECO:0000256" key="6">
    <source>
        <dbReference type="ARBA" id="ARBA00022741"/>
    </source>
</evidence>
<organism evidence="18 19">
    <name type="scientific">Candidatus Uhrbacteria bacterium RIFOXYB2_FULL_57_15</name>
    <dbReference type="NCBI Taxonomy" id="1802422"/>
    <lineage>
        <taxon>Bacteria</taxon>
        <taxon>Candidatus Uhriibacteriota</taxon>
    </lineage>
</organism>
<dbReference type="GO" id="GO:0003677">
    <property type="term" value="F:DNA binding"/>
    <property type="evidence" value="ECO:0007669"/>
    <property type="project" value="UniProtKB-KW"/>
</dbReference>
<keyword evidence="8 14" id="KW-0067">ATP-binding</keyword>
<evidence type="ECO:0000256" key="16">
    <source>
        <dbReference type="SAM" id="Phobius"/>
    </source>
</evidence>
<dbReference type="PROSITE" id="PS50901">
    <property type="entry name" value="FTSK"/>
    <property type="match status" value="1"/>
</dbReference>
<dbReference type="Pfam" id="PF09397">
    <property type="entry name" value="FtsK_gamma"/>
    <property type="match status" value="1"/>
</dbReference>
<dbReference type="InterPro" id="IPR036390">
    <property type="entry name" value="WH_DNA-bd_sf"/>
</dbReference>
<dbReference type="PANTHER" id="PTHR22683:SF41">
    <property type="entry name" value="DNA TRANSLOCASE FTSK"/>
    <property type="match status" value="1"/>
</dbReference>
<dbReference type="PANTHER" id="PTHR22683">
    <property type="entry name" value="SPORULATION PROTEIN RELATED"/>
    <property type="match status" value="1"/>
</dbReference>
<keyword evidence="11 16" id="KW-0472">Membrane</keyword>
<dbReference type="Gene3D" id="3.30.980.40">
    <property type="match status" value="1"/>
</dbReference>
<keyword evidence="3" id="KW-1003">Cell membrane</keyword>
<comment type="caution">
    <text evidence="18">The sequence shown here is derived from an EMBL/GenBank/DDBJ whole genome shotgun (WGS) entry which is preliminary data.</text>
</comment>
<comment type="subcellular location">
    <subcellularLocation>
        <location evidence="1">Cell membrane</location>
        <topology evidence="1">Multi-pass membrane protein</topology>
    </subcellularLocation>
</comment>
<evidence type="ECO:0000256" key="2">
    <source>
        <dbReference type="ARBA" id="ARBA00006474"/>
    </source>
</evidence>
<feature type="transmembrane region" description="Helical" evidence="16">
    <location>
        <begin position="89"/>
        <end position="104"/>
    </location>
</feature>
<reference evidence="18 19" key="1">
    <citation type="journal article" date="2016" name="Nat. Commun.">
        <title>Thousands of microbial genomes shed light on interconnected biogeochemical processes in an aquifer system.</title>
        <authorList>
            <person name="Anantharaman K."/>
            <person name="Brown C.T."/>
            <person name="Hug L.A."/>
            <person name="Sharon I."/>
            <person name="Castelle C.J."/>
            <person name="Probst A.J."/>
            <person name="Thomas B.C."/>
            <person name="Singh A."/>
            <person name="Wilkins M.J."/>
            <person name="Karaoz U."/>
            <person name="Brodie E.L."/>
            <person name="Williams K.H."/>
            <person name="Hubbard S.S."/>
            <person name="Banfield J.F."/>
        </authorList>
    </citation>
    <scope>NUCLEOTIDE SEQUENCE [LARGE SCALE GENOMIC DNA]</scope>
</reference>
<evidence type="ECO:0000256" key="1">
    <source>
        <dbReference type="ARBA" id="ARBA00004651"/>
    </source>
</evidence>
<dbReference type="SUPFAM" id="SSF52540">
    <property type="entry name" value="P-loop containing nucleoside triphosphate hydrolases"/>
    <property type="match status" value="1"/>
</dbReference>